<keyword evidence="3" id="KW-1185">Reference proteome</keyword>
<gene>
    <name evidence="2" type="ORF">FC72_GL000202</name>
</gene>
<dbReference type="Proteomes" id="UP000050929">
    <property type="component" value="Unassembled WGS sequence"/>
</dbReference>
<dbReference type="AlphaFoldDB" id="A0A0R1J2X5"/>
<evidence type="ECO:0000313" key="3">
    <source>
        <dbReference type="Proteomes" id="UP000050929"/>
    </source>
</evidence>
<name>A0A0R1J2X5_9LACO</name>
<accession>A0A0R1J2X5</accession>
<dbReference type="RefSeq" id="WP_057763842.1">
    <property type="nucleotide sequence ID" value="NZ_AZDG01000001.1"/>
</dbReference>
<proteinExistence type="predicted"/>
<reference evidence="2 3" key="1">
    <citation type="journal article" date="2015" name="Genome Announc.">
        <title>Expanding the biotechnology potential of lactobacilli through comparative genomics of 213 strains and associated genera.</title>
        <authorList>
            <person name="Sun Z."/>
            <person name="Harris H.M."/>
            <person name="McCann A."/>
            <person name="Guo C."/>
            <person name="Argimon S."/>
            <person name="Zhang W."/>
            <person name="Yang X."/>
            <person name="Jeffery I.B."/>
            <person name="Cooney J.C."/>
            <person name="Kagawa T.F."/>
            <person name="Liu W."/>
            <person name="Song Y."/>
            <person name="Salvetti E."/>
            <person name="Wrobel A."/>
            <person name="Rasinkangas P."/>
            <person name="Parkhill J."/>
            <person name="Rea M.C."/>
            <person name="O'Sullivan O."/>
            <person name="Ritari J."/>
            <person name="Douillard F.P."/>
            <person name="Paul Ross R."/>
            <person name="Yang R."/>
            <person name="Briner A.E."/>
            <person name="Felis G.E."/>
            <person name="de Vos W.M."/>
            <person name="Barrangou R."/>
            <person name="Klaenhammer T.R."/>
            <person name="Caufield P.W."/>
            <person name="Cui Y."/>
            <person name="Zhang H."/>
            <person name="O'Toole P.W."/>
        </authorList>
    </citation>
    <scope>NUCLEOTIDE SEQUENCE [LARGE SCALE GENOMIC DNA]</scope>
    <source>
        <strain evidence="2 3">DSM 20183</strain>
    </source>
</reference>
<organism evidence="2 3">
    <name type="scientific">Companilactobacillus tucceti DSM 20183</name>
    <dbReference type="NCBI Taxonomy" id="1423811"/>
    <lineage>
        <taxon>Bacteria</taxon>
        <taxon>Bacillati</taxon>
        <taxon>Bacillota</taxon>
        <taxon>Bacilli</taxon>
        <taxon>Lactobacillales</taxon>
        <taxon>Lactobacillaceae</taxon>
        <taxon>Companilactobacillus</taxon>
    </lineage>
</organism>
<comment type="caution">
    <text evidence="2">The sequence shown here is derived from an EMBL/GenBank/DDBJ whole genome shotgun (WGS) entry which is preliminary data.</text>
</comment>
<evidence type="ECO:0000256" key="1">
    <source>
        <dbReference type="SAM" id="MobiDB-lite"/>
    </source>
</evidence>
<dbReference type="PATRIC" id="fig|1423811.3.peg.201"/>
<feature type="compositionally biased region" description="Low complexity" evidence="1">
    <location>
        <begin position="57"/>
        <end position="73"/>
    </location>
</feature>
<sequence length="207" mass="22493">MSNNTKMGTKKAESGDETLTLYYSGKYKLTVFLNGYKKSKILTVKPFRTNTDELLDNNKSSSPNNESSSSSNDSSKKTMIFGQSDMVGKGNLVAQIQIDSVQKVDANNDMVTDISHNYEGMKQYVLVNYTVTAIKGTVPLDDFDGSELSVADSNGTIGTQSSNRDNGIPDTLTEGQNAQLRIGVGLKHDGINVTVGFNNLSWQGQIQ</sequence>
<protein>
    <submittedName>
        <fullName evidence="2">Uncharacterized protein</fullName>
    </submittedName>
</protein>
<feature type="region of interest" description="Disordered" evidence="1">
    <location>
        <begin position="53"/>
        <end position="77"/>
    </location>
</feature>
<dbReference type="EMBL" id="AZDG01000001">
    <property type="protein sequence ID" value="KRK65757.1"/>
    <property type="molecule type" value="Genomic_DNA"/>
</dbReference>
<dbReference type="OrthoDB" id="2293381at2"/>
<evidence type="ECO:0000313" key="2">
    <source>
        <dbReference type="EMBL" id="KRK65757.1"/>
    </source>
</evidence>